<evidence type="ECO:0008006" key="5">
    <source>
        <dbReference type="Google" id="ProtNLM"/>
    </source>
</evidence>
<accession>A0A917CY85</accession>
<feature type="transmembrane region" description="Helical" evidence="2">
    <location>
        <begin position="64"/>
        <end position="84"/>
    </location>
</feature>
<keyword evidence="2" id="KW-1133">Transmembrane helix</keyword>
<evidence type="ECO:0000313" key="3">
    <source>
        <dbReference type="EMBL" id="GGG02408.1"/>
    </source>
</evidence>
<keyword evidence="4" id="KW-1185">Reference proteome</keyword>
<reference evidence="3" key="1">
    <citation type="journal article" date="2014" name="Int. J. Syst. Evol. Microbiol.">
        <title>Complete genome sequence of Corynebacterium casei LMG S-19264T (=DSM 44701T), isolated from a smear-ripened cheese.</title>
        <authorList>
            <consortium name="US DOE Joint Genome Institute (JGI-PGF)"/>
            <person name="Walter F."/>
            <person name="Albersmeier A."/>
            <person name="Kalinowski J."/>
            <person name="Ruckert C."/>
        </authorList>
    </citation>
    <scope>NUCLEOTIDE SEQUENCE</scope>
    <source>
        <strain evidence="3">CGMCC 1.16134</strain>
    </source>
</reference>
<protein>
    <recommendedName>
        <fullName evidence="5">Zinc ribbon domain-containing protein</fullName>
    </recommendedName>
</protein>
<dbReference type="Proteomes" id="UP000637643">
    <property type="component" value="Unassembled WGS sequence"/>
</dbReference>
<reference evidence="3" key="2">
    <citation type="submission" date="2020-09" db="EMBL/GenBank/DDBJ databases">
        <authorList>
            <person name="Sun Q."/>
            <person name="Zhou Y."/>
        </authorList>
    </citation>
    <scope>NUCLEOTIDE SEQUENCE</scope>
    <source>
        <strain evidence="3">CGMCC 1.16134</strain>
    </source>
</reference>
<name>A0A917CY85_9BACL</name>
<dbReference type="AlphaFoldDB" id="A0A917CY85"/>
<feature type="compositionally biased region" description="Polar residues" evidence="1">
    <location>
        <begin position="207"/>
        <end position="221"/>
    </location>
</feature>
<evidence type="ECO:0000256" key="1">
    <source>
        <dbReference type="SAM" id="MobiDB-lite"/>
    </source>
</evidence>
<keyword evidence="2" id="KW-0812">Transmembrane</keyword>
<sequence>MSNLDIRREPPATGKPIYKHKYERTAFDYTTIVFAYLFAPLGFVLAIFRMATTHSKNQRKASNFSLLYHVCMGAFIELGIYFIITKLTGEINYIALLIRLVIIYFLFRIPAIKFSVRAVGQKEGFTTLCNDYIALILVDGIRHIGSLSDIRGQSEESVRRDLEYLIERGLLLPDIVYYEGRVANPFVKVPPKLDHSGRTDPSVAPRSGQTSELAQSGQTSAARPEAQPKSSGQQTKSVSCPGCGARNLVAPAQSRNCEYCGTMLSNS</sequence>
<organism evidence="3 4">
    <name type="scientific">Paenibacillus albidus</name>
    <dbReference type="NCBI Taxonomy" id="2041023"/>
    <lineage>
        <taxon>Bacteria</taxon>
        <taxon>Bacillati</taxon>
        <taxon>Bacillota</taxon>
        <taxon>Bacilli</taxon>
        <taxon>Bacillales</taxon>
        <taxon>Paenibacillaceae</taxon>
        <taxon>Paenibacillus</taxon>
    </lineage>
</organism>
<feature type="compositionally biased region" description="Polar residues" evidence="1">
    <location>
        <begin position="228"/>
        <end position="238"/>
    </location>
</feature>
<evidence type="ECO:0000256" key="2">
    <source>
        <dbReference type="SAM" id="Phobius"/>
    </source>
</evidence>
<dbReference type="EMBL" id="BMKR01000034">
    <property type="protein sequence ID" value="GGG02408.1"/>
    <property type="molecule type" value="Genomic_DNA"/>
</dbReference>
<feature type="region of interest" description="Disordered" evidence="1">
    <location>
        <begin position="190"/>
        <end position="240"/>
    </location>
</feature>
<proteinExistence type="predicted"/>
<dbReference type="RefSeq" id="WP_189030425.1">
    <property type="nucleotide sequence ID" value="NZ_BMKR01000034.1"/>
</dbReference>
<keyword evidence="2" id="KW-0472">Membrane</keyword>
<gene>
    <name evidence="3" type="ORF">GCM10010912_54030</name>
</gene>
<feature type="transmembrane region" description="Helical" evidence="2">
    <location>
        <begin position="29"/>
        <end position="52"/>
    </location>
</feature>
<comment type="caution">
    <text evidence="3">The sequence shown here is derived from an EMBL/GenBank/DDBJ whole genome shotgun (WGS) entry which is preliminary data.</text>
</comment>
<evidence type="ECO:0000313" key="4">
    <source>
        <dbReference type="Proteomes" id="UP000637643"/>
    </source>
</evidence>
<feature type="transmembrane region" description="Helical" evidence="2">
    <location>
        <begin position="90"/>
        <end position="107"/>
    </location>
</feature>